<dbReference type="InterPro" id="IPR011047">
    <property type="entry name" value="Quinoprotein_ADH-like_sf"/>
</dbReference>
<sequence length="367" mass="40104">MFQLAQTAWPRFGGDQANRSLLTIAGPHTTPHWHTIALPVLDSTPDQVKRAYNGVIVMPDETLRVCHAGMLSAVTLDGTILWQVDLRSLVREKVHWISSLPTALRTGETLLFQPDHLLLVDRAGSVRRQAYRLPDDNGWAGPDDSGGSPNLTESGLLILSSPSGEVYLFRDNQWQEIGCFGYDIVTPAVYPDHSLAIAGYAGKGFCRVSLEGAIQWSTSFQYADLLPTLNQEQIAAVGSLNDDCSAFFTPDGKQIGSYPHAARFAVFPDGGWVALSKQRLARLTCDGKELWGRDICPGGSLGWIEQPLVDQEGFIFIRQKDGFLCCDTHGQTAFEVALSLPPQGLLSIIAPGVLAYAQENELFLGYS</sequence>
<evidence type="ECO:0000313" key="2">
    <source>
        <dbReference type="Proteomes" id="UP000004508"/>
    </source>
</evidence>
<dbReference type="SUPFAM" id="SSF50998">
    <property type="entry name" value="Quinoprotein alcohol dehydrogenase-like"/>
    <property type="match status" value="1"/>
</dbReference>
<keyword evidence="2" id="KW-1185">Reference proteome</keyword>
<organism evidence="1 2">
    <name type="scientific">Ktedonobacter racemifer DSM 44963</name>
    <dbReference type="NCBI Taxonomy" id="485913"/>
    <lineage>
        <taxon>Bacteria</taxon>
        <taxon>Bacillati</taxon>
        <taxon>Chloroflexota</taxon>
        <taxon>Ktedonobacteria</taxon>
        <taxon>Ktedonobacterales</taxon>
        <taxon>Ktedonobacteraceae</taxon>
        <taxon>Ktedonobacter</taxon>
    </lineage>
</organism>
<dbReference type="InterPro" id="IPR015943">
    <property type="entry name" value="WD40/YVTN_repeat-like_dom_sf"/>
</dbReference>
<name>D6TH00_KTERA</name>
<evidence type="ECO:0008006" key="3">
    <source>
        <dbReference type="Google" id="ProtNLM"/>
    </source>
</evidence>
<dbReference type="RefSeq" id="WP_007905181.1">
    <property type="nucleotide sequence ID" value="NZ_ADVG01000001.1"/>
</dbReference>
<proteinExistence type="predicted"/>
<protein>
    <recommendedName>
        <fullName evidence="3">Pyrrolo-quinoline quinone</fullName>
    </recommendedName>
</protein>
<reference evidence="1 2" key="1">
    <citation type="journal article" date="2011" name="Stand. Genomic Sci.">
        <title>Non-contiguous finished genome sequence and contextual data of the filamentous soil bacterium Ktedonobacter racemifer type strain (SOSP1-21).</title>
        <authorList>
            <person name="Chang Y.J."/>
            <person name="Land M."/>
            <person name="Hauser L."/>
            <person name="Chertkov O."/>
            <person name="Del Rio T.G."/>
            <person name="Nolan M."/>
            <person name="Copeland A."/>
            <person name="Tice H."/>
            <person name="Cheng J.F."/>
            <person name="Lucas S."/>
            <person name="Han C."/>
            <person name="Goodwin L."/>
            <person name="Pitluck S."/>
            <person name="Ivanova N."/>
            <person name="Ovchinikova G."/>
            <person name="Pati A."/>
            <person name="Chen A."/>
            <person name="Palaniappan K."/>
            <person name="Mavromatis K."/>
            <person name="Liolios K."/>
            <person name="Brettin T."/>
            <person name="Fiebig A."/>
            <person name="Rohde M."/>
            <person name="Abt B."/>
            <person name="Goker M."/>
            <person name="Detter J.C."/>
            <person name="Woyke T."/>
            <person name="Bristow J."/>
            <person name="Eisen J.A."/>
            <person name="Markowitz V."/>
            <person name="Hugenholtz P."/>
            <person name="Kyrpides N.C."/>
            <person name="Klenk H.P."/>
            <person name="Lapidus A."/>
        </authorList>
    </citation>
    <scope>NUCLEOTIDE SEQUENCE [LARGE SCALE GENOMIC DNA]</scope>
    <source>
        <strain evidence="2">DSM 44963</strain>
    </source>
</reference>
<evidence type="ECO:0000313" key="1">
    <source>
        <dbReference type="EMBL" id="EFH88929.1"/>
    </source>
</evidence>
<dbReference type="Proteomes" id="UP000004508">
    <property type="component" value="Unassembled WGS sequence"/>
</dbReference>
<dbReference type="OrthoDB" id="150308at2"/>
<dbReference type="InParanoid" id="D6TH00"/>
<dbReference type="Gene3D" id="2.130.10.10">
    <property type="entry name" value="YVTN repeat-like/Quinoprotein amine dehydrogenase"/>
    <property type="match status" value="1"/>
</dbReference>
<accession>D6TH00</accession>
<gene>
    <name evidence="1" type="ORF">Krac_10442</name>
</gene>
<dbReference type="EMBL" id="ADVG01000001">
    <property type="protein sequence ID" value="EFH88929.1"/>
    <property type="molecule type" value="Genomic_DNA"/>
</dbReference>
<comment type="caution">
    <text evidence="1">The sequence shown here is derived from an EMBL/GenBank/DDBJ whole genome shotgun (WGS) entry which is preliminary data.</text>
</comment>
<dbReference type="AlphaFoldDB" id="D6TH00"/>